<reference evidence="2 3" key="1">
    <citation type="submission" date="2014-11" db="EMBL/GenBank/DDBJ databases">
        <authorList>
            <person name="Zhu J."/>
            <person name="Qi W."/>
            <person name="Song R."/>
        </authorList>
    </citation>
    <scope>NUCLEOTIDE SEQUENCE [LARGE SCALE GENOMIC DNA]</scope>
</reference>
<name>A0A0G4FA76_VITBC</name>
<accession>A0A0G4FA76</accession>
<dbReference type="InParanoid" id="A0A0G4FA76"/>
<evidence type="ECO:0000256" key="1">
    <source>
        <dbReference type="SAM" id="Phobius"/>
    </source>
</evidence>
<dbReference type="EMBL" id="CDMY01000396">
    <property type="protein sequence ID" value="CEM09877.1"/>
    <property type="molecule type" value="Genomic_DNA"/>
</dbReference>
<proteinExistence type="predicted"/>
<evidence type="ECO:0000313" key="3">
    <source>
        <dbReference type="Proteomes" id="UP000041254"/>
    </source>
</evidence>
<sequence>MAKTVEKEFGLDLWLFCVVFVAGAALLFLVPILWCIMRKANLMREYRPKGTLEANDFVKQVVDEAAARGTLATCKA</sequence>
<dbReference type="Proteomes" id="UP000041254">
    <property type="component" value="Unassembled WGS sequence"/>
</dbReference>
<keyword evidence="1" id="KW-1133">Transmembrane helix</keyword>
<keyword evidence="1" id="KW-0812">Transmembrane</keyword>
<gene>
    <name evidence="2" type="ORF">Vbra_14829</name>
</gene>
<organism evidence="2 3">
    <name type="scientific">Vitrella brassicaformis (strain CCMP3155)</name>
    <dbReference type="NCBI Taxonomy" id="1169540"/>
    <lineage>
        <taxon>Eukaryota</taxon>
        <taxon>Sar</taxon>
        <taxon>Alveolata</taxon>
        <taxon>Colpodellida</taxon>
        <taxon>Vitrellaceae</taxon>
        <taxon>Vitrella</taxon>
    </lineage>
</organism>
<dbReference type="AlphaFoldDB" id="A0A0G4FA76"/>
<keyword evidence="3" id="KW-1185">Reference proteome</keyword>
<protein>
    <submittedName>
        <fullName evidence="2">Uncharacterized protein</fullName>
    </submittedName>
</protein>
<feature type="transmembrane region" description="Helical" evidence="1">
    <location>
        <begin position="13"/>
        <end position="37"/>
    </location>
</feature>
<evidence type="ECO:0000313" key="2">
    <source>
        <dbReference type="EMBL" id="CEM09877.1"/>
    </source>
</evidence>
<keyword evidence="1" id="KW-0472">Membrane</keyword>
<dbReference type="VEuPathDB" id="CryptoDB:Vbra_14829"/>